<gene>
    <name evidence="3" type="ORF">Aau02nite_84580</name>
</gene>
<feature type="region of interest" description="Disordered" evidence="1">
    <location>
        <begin position="1"/>
        <end position="25"/>
    </location>
</feature>
<keyword evidence="2" id="KW-0472">Membrane</keyword>
<accession>A0A919SWC3</accession>
<keyword evidence="4" id="KW-1185">Reference proteome</keyword>
<dbReference type="Pfam" id="PF14030">
    <property type="entry name" value="DUF4245"/>
    <property type="match status" value="1"/>
</dbReference>
<organism evidence="3 4">
    <name type="scientific">Actinoplanes auranticolor</name>
    <dbReference type="NCBI Taxonomy" id="47988"/>
    <lineage>
        <taxon>Bacteria</taxon>
        <taxon>Bacillati</taxon>
        <taxon>Actinomycetota</taxon>
        <taxon>Actinomycetes</taxon>
        <taxon>Micromonosporales</taxon>
        <taxon>Micromonosporaceae</taxon>
        <taxon>Actinoplanes</taxon>
    </lineage>
</organism>
<keyword evidence="2" id="KW-0812">Transmembrane</keyword>
<dbReference type="Proteomes" id="UP000681340">
    <property type="component" value="Unassembled WGS sequence"/>
</dbReference>
<comment type="caution">
    <text evidence="3">The sequence shown here is derived from an EMBL/GenBank/DDBJ whole genome shotgun (WGS) entry which is preliminary data.</text>
</comment>
<evidence type="ECO:0000256" key="2">
    <source>
        <dbReference type="SAM" id="Phobius"/>
    </source>
</evidence>
<reference evidence="3" key="1">
    <citation type="submission" date="2021-03" db="EMBL/GenBank/DDBJ databases">
        <title>Whole genome shotgun sequence of Actinoplanes auranticolor NBRC 12245.</title>
        <authorList>
            <person name="Komaki H."/>
            <person name="Tamura T."/>
        </authorList>
    </citation>
    <scope>NUCLEOTIDE SEQUENCE</scope>
    <source>
        <strain evidence="3">NBRC 12245</strain>
    </source>
</reference>
<evidence type="ECO:0008006" key="5">
    <source>
        <dbReference type="Google" id="ProtNLM"/>
    </source>
</evidence>
<name>A0A919SWC3_9ACTN</name>
<feature type="transmembrane region" description="Helical" evidence="2">
    <location>
        <begin position="31"/>
        <end position="51"/>
    </location>
</feature>
<evidence type="ECO:0000256" key="1">
    <source>
        <dbReference type="SAM" id="MobiDB-lite"/>
    </source>
</evidence>
<dbReference type="InterPro" id="IPR025339">
    <property type="entry name" value="DUF4245"/>
</dbReference>
<sequence length="190" mass="20250">MATPEAAPAPEAAAEPVTAGKRGGRSPRDMALSLGILLVPIVLLLLFYRVVLDGDKPISVENAESTIQQARSAAVFPVVVPQGLGDDWHTVSATFKRDADGATLRLGYVDPDDDPLLLVESSVPTEKLLPVELGANPKAVSTYSDGARTWQRYEARKGENALLLLDKGRTIIVVGEAESKSLESFASSLR</sequence>
<dbReference type="RefSeq" id="WP_246595847.1">
    <property type="nucleotide sequence ID" value="NZ_BAABEA010000002.1"/>
</dbReference>
<keyword evidence="2" id="KW-1133">Transmembrane helix</keyword>
<proteinExistence type="predicted"/>
<dbReference type="AlphaFoldDB" id="A0A919SWC3"/>
<evidence type="ECO:0000313" key="4">
    <source>
        <dbReference type="Proteomes" id="UP000681340"/>
    </source>
</evidence>
<feature type="compositionally biased region" description="Low complexity" evidence="1">
    <location>
        <begin position="1"/>
        <end position="19"/>
    </location>
</feature>
<protein>
    <recommendedName>
        <fullName evidence="5">DUF4245 family protein</fullName>
    </recommendedName>
</protein>
<dbReference type="EMBL" id="BOQL01000080">
    <property type="protein sequence ID" value="GIM79199.1"/>
    <property type="molecule type" value="Genomic_DNA"/>
</dbReference>
<evidence type="ECO:0000313" key="3">
    <source>
        <dbReference type="EMBL" id="GIM79199.1"/>
    </source>
</evidence>